<feature type="compositionally biased region" description="Basic and acidic residues" evidence="6">
    <location>
        <begin position="377"/>
        <end position="387"/>
    </location>
</feature>
<evidence type="ECO:0000313" key="8">
    <source>
        <dbReference type="Proteomes" id="UP001612741"/>
    </source>
</evidence>
<dbReference type="EC" id="1.13.11.-" evidence="5"/>
<evidence type="ECO:0000256" key="2">
    <source>
        <dbReference type="ARBA" id="ARBA00022723"/>
    </source>
</evidence>
<evidence type="ECO:0000313" key="7">
    <source>
        <dbReference type="EMBL" id="MFI6502974.1"/>
    </source>
</evidence>
<reference evidence="7 8" key="1">
    <citation type="submission" date="2024-10" db="EMBL/GenBank/DDBJ databases">
        <title>The Natural Products Discovery Center: Release of the First 8490 Sequenced Strains for Exploring Actinobacteria Biosynthetic Diversity.</title>
        <authorList>
            <person name="Kalkreuter E."/>
            <person name="Kautsar S.A."/>
            <person name="Yang D."/>
            <person name="Bader C.D."/>
            <person name="Teijaro C.N."/>
            <person name="Fluegel L."/>
            <person name="Davis C.M."/>
            <person name="Simpson J.R."/>
            <person name="Lauterbach L."/>
            <person name="Steele A.D."/>
            <person name="Gui C."/>
            <person name="Meng S."/>
            <person name="Li G."/>
            <person name="Viehrig K."/>
            <person name="Ye F."/>
            <person name="Su P."/>
            <person name="Kiefer A.F."/>
            <person name="Nichols A."/>
            <person name="Cepeda A.J."/>
            <person name="Yan W."/>
            <person name="Fan B."/>
            <person name="Jiang Y."/>
            <person name="Adhikari A."/>
            <person name="Zheng C.-J."/>
            <person name="Schuster L."/>
            <person name="Cowan T.M."/>
            <person name="Smanski M.J."/>
            <person name="Chevrette M.G."/>
            <person name="De Carvalho L.P.S."/>
            <person name="Shen B."/>
        </authorList>
    </citation>
    <scope>NUCLEOTIDE SEQUENCE [LARGE SCALE GENOMIC DNA]</scope>
    <source>
        <strain evidence="7 8">NPDC050545</strain>
    </source>
</reference>
<keyword evidence="5" id="KW-0223">Dioxygenase</keyword>
<comment type="cofactor">
    <cofactor evidence="5">
        <name>Fe(2+)</name>
        <dbReference type="ChEBI" id="CHEBI:29033"/>
    </cofactor>
    <text evidence="5">Binds 1 Fe(2+) ion per subunit.</text>
</comment>
<dbReference type="PANTHER" id="PTHR10543">
    <property type="entry name" value="BETA-CAROTENE DIOXYGENASE"/>
    <property type="match status" value="1"/>
</dbReference>
<evidence type="ECO:0000256" key="5">
    <source>
        <dbReference type="RuleBase" id="RU364048"/>
    </source>
</evidence>
<evidence type="ECO:0000256" key="4">
    <source>
        <dbReference type="ARBA" id="ARBA00023004"/>
    </source>
</evidence>
<organism evidence="7 8">
    <name type="scientific">Nonomuraea typhae</name>
    <dbReference type="NCBI Taxonomy" id="2603600"/>
    <lineage>
        <taxon>Bacteria</taxon>
        <taxon>Bacillati</taxon>
        <taxon>Actinomycetota</taxon>
        <taxon>Actinomycetes</taxon>
        <taxon>Streptosporangiales</taxon>
        <taxon>Streptosporangiaceae</taxon>
        <taxon>Nonomuraea</taxon>
    </lineage>
</organism>
<dbReference type="Proteomes" id="UP001612741">
    <property type="component" value="Unassembled WGS sequence"/>
</dbReference>
<evidence type="ECO:0000256" key="1">
    <source>
        <dbReference type="ARBA" id="ARBA00006787"/>
    </source>
</evidence>
<dbReference type="EMBL" id="JBITGY010000011">
    <property type="protein sequence ID" value="MFI6502974.1"/>
    <property type="molecule type" value="Genomic_DNA"/>
</dbReference>
<proteinExistence type="inferred from homology"/>
<keyword evidence="3 5" id="KW-0560">Oxidoreductase</keyword>
<protein>
    <recommendedName>
        <fullName evidence="5">Dioxygenase</fullName>
        <ecNumber evidence="5">1.13.11.-</ecNumber>
    </recommendedName>
</protein>
<name>A0ABW7Z477_9ACTN</name>
<dbReference type="Pfam" id="PF03055">
    <property type="entry name" value="RPE65"/>
    <property type="match status" value="1"/>
</dbReference>
<gene>
    <name evidence="7" type="ORF">ACIBG2_36730</name>
</gene>
<evidence type="ECO:0000256" key="3">
    <source>
        <dbReference type="ARBA" id="ARBA00023002"/>
    </source>
</evidence>
<comment type="caution">
    <text evidence="7">The sequence shown here is derived from an EMBL/GenBank/DDBJ whole genome shotgun (WGS) entry which is preliminary data.</text>
</comment>
<sequence length="413" mass="45148">MTADISPEFDNRYLRGSFAPVTQEVTAFDLPVTGRIPAELNGRYLRIGPNPLGVEYPAAHIWTMGEGMVHGVRLRQGRAEWYRNRWVRSGPVADRLGEPRRGTPVDPRLDFAPNIQVAEHGGRLYALVEGGLRPYELTYDLDTVGPCELGVTPEGFAANAHSKYEAATGQLHSLTFRPGAGFVQHIVTGGDGVVRKATSVPAPTMPYMHDFALTEHYVIFFESSVVFSRERIATGVPYAWDEEVAVHVGVLHRAGGRLRRLQVAPGDVSHTLNAYEAGGLIVVDVIVRPERYELTDLGASRPVLERWSIDLEAGTVRQDRLHERPQDFPRMDGRRSGLPYRYGYAAATELFAAPARIGGDRPDEGFSNALLKHDLATGATETHEFGRDSAVSESDPPDLRPPATAGGVGAAPP</sequence>
<dbReference type="PANTHER" id="PTHR10543:SF89">
    <property type="entry name" value="CAROTENOID 9,10(9',10')-CLEAVAGE DIOXYGENASE 1"/>
    <property type="match status" value="1"/>
</dbReference>
<dbReference type="RefSeq" id="WP_397088673.1">
    <property type="nucleotide sequence ID" value="NZ_JBITGY010000011.1"/>
</dbReference>
<feature type="region of interest" description="Disordered" evidence="6">
    <location>
        <begin position="377"/>
        <end position="413"/>
    </location>
</feature>
<comment type="similarity">
    <text evidence="1 5">Belongs to the carotenoid oxygenase family.</text>
</comment>
<keyword evidence="4 5" id="KW-0408">Iron</keyword>
<keyword evidence="2 5" id="KW-0479">Metal-binding</keyword>
<accession>A0ABW7Z477</accession>
<dbReference type="InterPro" id="IPR004294">
    <property type="entry name" value="Carotenoid_Oase"/>
</dbReference>
<evidence type="ECO:0000256" key="6">
    <source>
        <dbReference type="SAM" id="MobiDB-lite"/>
    </source>
</evidence>
<keyword evidence="8" id="KW-1185">Reference proteome</keyword>